<proteinExistence type="predicted"/>
<dbReference type="AlphaFoldDB" id="A0A0U0YII4"/>
<protein>
    <submittedName>
        <fullName evidence="1">Uncharacterized protein</fullName>
    </submittedName>
</protein>
<evidence type="ECO:0000313" key="1">
    <source>
        <dbReference type="EMBL" id="CPV38969.1"/>
    </source>
</evidence>
<dbReference type="EMBL" id="CSWP01000002">
    <property type="protein sequence ID" value="CPV38969.1"/>
    <property type="molecule type" value="Genomic_DNA"/>
</dbReference>
<accession>A0A0U0YII4</accession>
<name>A0A0U0YII4_9MYCO</name>
<sequence>MRNWLRHNILGVALVAVGALTYGATVGYPAWKEGLGSDIPAATVPAGATVRIDGVLWRMRALEMPSPEYTRYDDPQPPGTRFVAYAFDRSKDGRAAPLGEEWGACRATFVDQNYRHWYGQSGLLPMSVSQWLRKQGYDTCNTPGSFAAVMVVPKDADITAVDVEFSPAKGSGKKYRYVRFTPPA</sequence>
<gene>
    <name evidence="1" type="ORF">ERS075579_00988</name>
</gene>
<dbReference type="Proteomes" id="UP000045782">
    <property type="component" value="Unassembled WGS sequence"/>
</dbReference>
<organism evidence="1 2">
    <name type="scientific">Mycobacteroides abscessus</name>
    <dbReference type="NCBI Taxonomy" id="36809"/>
    <lineage>
        <taxon>Bacteria</taxon>
        <taxon>Bacillati</taxon>
        <taxon>Actinomycetota</taxon>
        <taxon>Actinomycetes</taxon>
        <taxon>Mycobacteriales</taxon>
        <taxon>Mycobacteriaceae</taxon>
        <taxon>Mycobacteroides</taxon>
    </lineage>
</organism>
<dbReference type="RefSeq" id="WP_005101147.1">
    <property type="nucleotide sequence ID" value="NZ_CP014952.1"/>
</dbReference>
<reference evidence="1 2" key="1">
    <citation type="submission" date="2015-03" db="EMBL/GenBank/DDBJ databases">
        <authorList>
            <person name="Murphy D."/>
        </authorList>
    </citation>
    <scope>NUCLEOTIDE SEQUENCE [LARGE SCALE GENOMIC DNA]</scope>
    <source>
        <strain evidence="1 2">PAP088</strain>
    </source>
</reference>
<evidence type="ECO:0000313" key="2">
    <source>
        <dbReference type="Proteomes" id="UP000045782"/>
    </source>
</evidence>